<evidence type="ECO:0000256" key="1">
    <source>
        <dbReference type="SAM" id="MobiDB-lite"/>
    </source>
</evidence>
<dbReference type="OrthoDB" id="10517123at2759"/>
<dbReference type="AlphaFoldDB" id="A0A1I7S192"/>
<evidence type="ECO:0000313" key="4">
    <source>
        <dbReference type="Proteomes" id="UP000095284"/>
    </source>
</evidence>
<reference evidence="3" key="2">
    <citation type="submission" date="2020-08" db="EMBL/GenBank/DDBJ databases">
        <authorList>
            <person name="Kikuchi T."/>
        </authorList>
    </citation>
    <scope>NUCLEOTIDE SEQUENCE</scope>
    <source>
        <strain evidence="2">Ka4C1</strain>
    </source>
</reference>
<evidence type="ECO:0000313" key="6">
    <source>
        <dbReference type="WBParaSite" id="BXY_0676700.1"/>
    </source>
</evidence>
<protein>
    <submittedName>
        <fullName evidence="2">(pine wood nematode) hypothetical protein</fullName>
    </submittedName>
</protein>
<feature type="compositionally biased region" description="Basic and acidic residues" evidence="1">
    <location>
        <begin position="84"/>
        <end position="93"/>
    </location>
</feature>
<proteinExistence type="predicted"/>
<dbReference type="Proteomes" id="UP000095284">
    <property type="component" value="Unplaced"/>
</dbReference>
<feature type="region of interest" description="Disordered" evidence="1">
    <location>
        <begin position="74"/>
        <end position="93"/>
    </location>
</feature>
<organism evidence="4 6">
    <name type="scientific">Bursaphelenchus xylophilus</name>
    <name type="common">Pinewood nematode worm</name>
    <name type="synonym">Aphelenchoides xylophilus</name>
    <dbReference type="NCBI Taxonomy" id="6326"/>
    <lineage>
        <taxon>Eukaryota</taxon>
        <taxon>Metazoa</taxon>
        <taxon>Ecdysozoa</taxon>
        <taxon>Nematoda</taxon>
        <taxon>Chromadorea</taxon>
        <taxon>Rhabditida</taxon>
        <taxon>Tylenchina</taxon>
        <taxon>Tylenchomorpha</taxon>
        <taxon>Aphelenchoidea</taxon>
        <taxon>Aphelenchoididae</taxon>
        <taxon>Bursaphelenchus</taxon>
    </lineage>
</organism>
<sequence>MLFACFGKKRKKKIESEKTPTVSVIYGNETYIPSQSPGTASSSVQPIHVSIPLEINHNTNASGIPLANLADFESDNETTSQTSSEKKSSVKTSEEFEIIEIDENSNESAKFRKLEDVDANKLPRPFSQYEKFTVIKHKPNFSLLFRNCISLPTYLDQIVVKPRQSLRPMDVIVTHPTDPMPTKRRRNTRIPKRMSKSVHSHGDYEKLRRNILGRKYLLTKTADGNEWVRVGGGFESSDAFERRKSRLTMGRKKYGTSPDIFQYKIITIKKK</sequence>
<name>A0A1I7S192_BURXY</name>
<evidence type="ECO:0000313" key="5">
    <source>
        <dbReference type="Proteomes" id="UP000659654"/>
    </source>
</evidence>
<dbReference type="EMBL" id="CAJFDI010000001">
    <property type="protein sequence ID" value="CAD5208080.1"/>
    <property type="molecule type" value="Genomic_DNA"/>
</dbReference>
<keyword evidence="5" id="KW-1185">Reference proteome</keyword>
<dbReference type="EMBL" id="CAJFCV020000001">
    <property type="protein sequence ID" value="CAG9080134.1"/>
    <property type="molecule type" value="Genomic_DNA"/>
</dbReference>
<dbReference type="Proteomes" id="UP000582659">
    <property type="component" value="Unassembled WGS sequence"/>
</dbReference>
<evidence type="ECO:0000313" key="2">
    <source>
        <dbReference type="EMBL" id="CAD5208080.1"/>
    </source>
</evidence>
<accession>A0A1I7S192</accession>
<reference evidence="6" key="1">
    <citation type="submission" date="2016-11" db="UniProtKB">
        <authorList>
            <consortium name="WormBaseParasite"/>
        </authorList>
    </citation>
    <scope>IDENTIFICATION</scope>
</reference>
<gene>
    <name evidence="2" type="ORF">BXYJ_LOCUS316</name>
</gene>
<dbReference type="Proteomes" id="UP000659654">
    <property type="component" value="Unassembled WGS sequence"/>
</dbReference>
<dbReference type="WBParaSite" id="BXY_0676700.1">
    <property type="protein sequence ID" value="BXY_0676700.1"/>
    <property type="gene ID" value="BXY_0676700"/>
</dbReference>
<evidence type="ECO:0000313" key="3">
    <source>
        <dbReference type="EMBL" id="CAG9080134.1"/>
    </source>
</evidence>